<dbReference type="Proteomes" id="UP000283713">
    <property type="component" value="Unassembled WGS sequence"/>
</dbReference>
<gene>
    <name evidence="3" type="ORF">DW193_10480</name>
    <name evidence="1" type="ORF">GAS29_13580</name>
    <name evidence="2" type="ORF">RVH43_03710</name>
</gene>
<protein>
    <submittedName>
        <fullName evidence="2">BfmA/BtgA family mobilization protein</fullName>
    </submittedName>
</protein>
<dbReference type="EMBL" id="WCWW01000030">
    <property type="protein sequence ID" value="KAB3854860.1"/>
    <property type="molecule type" value="Genomic_DNA"/>
</dbReference>
<accession>A0A412TJS7</accession>
<dbReference type="EMBL" id="QRKA01000014">
    <property type="protein sequence ID" value="RHH78744.1"/>
    <property type="molecule type" value="Genomic_DNA"/>
</dbReference>
<evidence type="ECO:0000313" key="2">
    <source>
        <dbReference type="EMBL" id="MDU0239760.1"/>
    </source>
</evidence>
<name>A0A412TJS7_PHOVU</name>
<dbReference type="EMBL" id="JAWDET010000006">
    <property type="protein sequence ID" value="MDU0239760.1"/>
    <property type="molecule type" value="Genomic_DNA"/>
</dbReference>
<dbReference type="AlphaFoldDB" id="A0A412TJS7"/>
<reference evidence="1 5" key="2">
    <citation type="journal article" date="2019" name="Nat. Med.">
        <title>A library of human gut bacterial isolates paired with longitudinal multiomics data enables mechanistic microbiome research.</title>
        <authorList>
            <person name="Poyet M."/>
            <person name="Groussin M."/>
            <person name="Gibbons S.M."/>
            <person name="Avila-Pacheco J."/>
            <person name="Jiang X."/>
            <person name="Kearney S.M."/>
            <person name="Perrotta A.R."/>
            <person name="Berdy B."/>
            <person name="Zhao S."/>
            <person name="Lieberman T.D."/>
            <person name="Swanson P.K."/>
            <person name="Smith M."/>
            <person name="Roesemann S."/>
            <person name="Alexander J.E."/>
            <person name="Rich S.A."/>
            <person name="Livny J."/>
            <person name="Vlamakis H."/>
            <person name="Clish C."/>
            <person name="Bullock K."/>
            <person name="Deik A."/>
            <person name="Scott J."/>
            <person name="Pierce K.A."/>
            <person name="Xavier R.J."/>
            <person name="Alm E.J."/>
        </authorList>
    </citation>
    <scope>NUCLEOTIDE SEQUENCE [LARGE SCALE GENOMIC DNA]</scope>
    <source>
        <strain evidence="1 5">BIOML-A5</strain>
    </source>
</reference>
<evidence type="ECO:0000313" key="1">
    <source>
        <dbReference type="EMBL" id="KAB3854860.1"/>
    </source>
</evidence>
<comment type="caution">
    <text evidence="1">The sequence shown here is derived from an EMBL/GenBank/DDBJ whole genome shotgun (WGS) entry which is preliminary data.</text>
</comment>
<evidence type="ECO:0000313" key="4">
    <source>
        <dbReference type="Proteomes" id="UP000283713"/>
    </source>
</evidence>
<reference evidence="3 4" key="1">
    <citation type="submission" date="2018-08" db="EMBL/GenBank/DDBJ databases">
        <title>A genome reference for cultivated species of the human gut microbiota.</title>
        <authorList>
            <person name="Zou Y."/>
            <person name="Xue W."/>
            <person name="Luo G."/>
        </authorList>
    </citation>
    <scope>NUCLEOTIDE SEQUENCE [LARGE SCALE GENOMIC DNA]</scope>
    <source>
        <strain evidence="3 4">AM16-6</strain>
    </source>
</reference>
<dbReference type="RefSeq" id="WP_117597330.1">
    <property type="nucleotide sequence ID" value="NZ_CAXTMJ010000222.1"/>
</dbReference>
<dbReference type="Proteomes" id="UP001181239">
    <property type="component" value="Unassembled WGS sequence"/>
</dbReference>
<reference evidence="2" key="3">
    <citation type="submission" date="2023-10" db="EMBL/GenBank/DDBJ databases">
        <title>Genome of Potential pathogenic bacteria in Crohn's disease.</title>
        <authorList>
            <person name="Rodriguez-Palacios A."/>
        </authorList>
    </citation>
    <scope>NUCLEOTIDE SEQUENCE</scope>
    <source>
        <strain evidence="2">CavFT-hAR11</strain>
    </source>
</reference>
<dbReference type="Proteomes" id="UP000441522">
    <property type="component" value="Unassembled WGS sequence"/>
</dbReference>
<organism evidence="1 5">
    <name type="scientific">Phocaeicola vulgatus</name>
    <name type="common">Bacteroides vulgatus</name>
    <dbReference type="NCBI Taxonomy" id="821"/>
    <lineage>
        <taxon>Bacteria</taxon>
        <taxon>Pseudomonadati</taxon>
        <taxon>Bacteroidota</taxon>
        <taxon>Bacteroidia</taxon>
        <taxon>Bacteroidales</taxon>
        <taxon>Bacteroidaceae</taxon>
        <taxon>Phocaeicola</taxon>
    </lineage>
</organism>
<evidence type="ECO:0000313" key="3">
    <source>
        <dbReference type="EMBL" id="RHH78744.1"/>
    </source>
</evidence>
<dbReference type="InterPro" id="IPR048012">
    <property type="entry name" value="BfmA-like_N"/>
</dbReference>
<dbReference type="NCBIfam" id="NF041200">
    <property type="entry name" value="mob_BfmA_Nterm"/>
    <property type="match status" value="1"/>
</dbReference>
<evidence type="ECO:0000313" key="5">
    <source>
        <dbReference type="Proteomes" id="UP000441522"/>
    </source>
</evidence>
<sequence>MTALEKKFNTTIRLTADVKQHLDEMKGSVSASEFIETMLSYFERNGVDPRTSINGKFKTLELQGIERIIKIIRAIEKDKIDKLLPASEAHSDDLLKQADKQVTQLKAEVERLKKASAPDVVGRNKLGQVVRLLENAFDQKNFKKAEKGTDYFVAPVYLEMLLYKVKEICS</sequence>
<proteinExistence type="predicted"/>